<evidence type="ECO:0000313" key="10">
    <source>
        <dbReference type="Proteomes" id="UP000001396"/>
    </source>
</evidence>
<evidence type="ECO:0000256" key="6">
    <source>
        <dbReference type="ARBA" id="ARBA00046478"/>
    </source>
</evidence>
<reference evidence="9 10" key="1">
    <citation type="journal article" date="2011" name="Genome Res.">
        <title>Phylogeny-wide analysis of social amoeba genomes highlights ancient origins for complex intercellular communication.</title>
        <authorList>
            <person name="Heidel A.J."/>
            <person name="Lawal H.M."/>
            <person name="Felder M."/>
            <person name="Schilde C."/>
            <person name="Helps N.R."/>
            <person name="Tunggal B."/>
            <person name="Rivero F."/>
            <person name="John U."/>
            <person name="Schleicher M."/>
            <person name="Eichinger L."/>
            <person name="Platzer M."/>
            <person name="Noegel A.A."/>
            <person name="Schaap P."/>
            <person name="Gloeckner G."/>
        </authorList>
    </citation>
    <scope>NUCLEOTIDE SEQUENCE [LARGE SCALE GENOMIC DNA]</scope>
    <source>
        <strain evidence="10">ATCC 26659 / Pp 5 / PN500</strain>
    </source>
</reference>
<gene>
    <name evidence="9" type="ORF">PPL_04541</name>
</gene>
<feature type="domain" description="Armadillo repeat-containing" evidence="8">
    <location>
        <begin position="5"/>
        <end position="110"/>
    </location>
</feature>
<evidence type="ECO:0000256" key="7">
    <source>
        <dbReference type="PROSITE-ProRule" id="PRU00259"/>
    </source>
</evidence>
<dbReference type="PANTHER" id="PTHR46840">
    <property type="entry name" value="ARMADILLO REPEAT-CONTAINING PROTEIN 1"/>
    <property type="match status" value="1"/>
</dbReference>
<dbReference type="InterPro" id="IPR016617">
    <property type="entry name" value="ARMC1"/>
</dbReference>
<dbReference type="AlphaFoldDB" id="D3B7V3"/>
<dbReference type="Proteomes" id="UP000001396">
    <property type="component" value="Unassembled WGS sequence"/>
</dbReference>
<dbReference type="GO" id="GO:0046872">
    <property type="term" value="F:metal ion binding"/>
    <property type="evidence" value="ECO:0007669"/>
    <property type="project" value="InterPro"/>
</dbReference>
<organism evidence="9 10">
    <name type="scientific">Heterostelium pallidum (strain ATCC 26659 / Pp 5 / PN500)</name>
    <name type="common">Cellular slime mold</name>
    <name type="synonym">Polysphondylium pallidum</name>
    <dbReference type="NCBI Taxonomy" id="670386"/>
    <lineage>
        <taxon>Eukaryota</taxon>
        <taxon>Amoebozoa</taxon>
        <taxon>Evosea</taxon>
        <taxon>Eumycetozoa</taxon>
        <taxon>Dictyostelia</taxon>
        <taxon>Acytosteliales</taxon>
        <taxon>Acytosteliaceae</taxon>
        <taxon>Heterostelium</taxon>
    </lineage>
</organism>
<dbReference type="RefSeq" id="XP_020434963.1">
    <property type="nucleotide sequence ID" value="XM_020575443.1"/>
</dbReference>
<comment type="caution">
    <text evidence="9">The sequence shown here is derived from an EMBL/GenBank/DDBJ whole genome shotgun (WGS) entry which is preliminary data.</text>
</comment>
<dbReference type="PANTHER" id="PTHR46840:SF2">
    <property type="entry name" value="ARMADILLO REPEAT-CONTAINING PROTEIN 1"/>
    <property type="match status" value="1"/>
</dbReference>
<dbReference type="Pfam" id="PF04826">
    <property type="entry name" value="Arm_2"/>
    <property type="match status" value="1"/>
</dbReference>
<dbReference type="InParanoid" id="D3B7V3"/>
<evidence type="ECO:0000259" key="8">
    <source>
        <dbReference type="Pfam" id="PF04826"/>
    </source>
</evidence>
<dbReference type="GeneID" id="31360028"/>
<dbReference type="SUPFAM" id="SSF55008">
    <property type="entry name" value="HMA, heavy metal-associated domain"/>
    <property type="match status" value="1"/>
</dbReference>
<dbReference type="SUPFAM" id="SSF48371">
    <property type="entry name" value="ARM repeat"/>
    <property type="match status" value="1"/>
</dbReference>
<dbReference type="InterPro" id="IPR036163">
    <property type="entry name" value="HMA_dom_sf"/>
</dbReference>
<evidence type="ECO:0000256" key="5">
    <source>
        <dbReference type="ARBA" id="ARBA00023764"/>
    </source>
</evidence>
<keyword evidence="10" id="KW-1185">Reference proteome</keyword>
<sequence>MSLAVVQQLYNLSVDPDHREMIVKDQGCLPALVLFLSSTEEGVAKTSIDTLELLSQNQANKDHMLREPALLSSLKSLQEKIEYKDTILKIINRLEVTTNDNINNNSKSNNINLNNNINNFTTTPSNKPATSFSVLVGDKFGTGGSKVATNSNANAKTIILFIKGMNNESSKKQVEDCLLRTKGVISFMIDLNTYQATIRCTITADEIKAVLRYQLGLSASLMIDGREEVDNSPDYLPEDNPAFANQPKRSAWGWNSIVSFGISNDTNNNKQPQGNWGWGSISKALFG</sequence>
<accession>D3B7V3</accession>
<feature type="repeat" description="ARM" evidence="7">
    <location>
        <begin position="27"/>
        <end position="69"/>
    </location>
</feature>
<evidence type="ECO:0000256" key="2">
    <source>
        <dbReference type="ARBA" id="ARBA00010553"/>
    </source>
</evidence>
<comment type="function">
    <text evidence="5">In association with mitochondrial contact site and cristae organizing system (MICOS) complex components and mitochondrial outer membrane sorting assembly machinery (SAM) complex components may regulate mitochondrial dynamics playing a role in determining mitochondrial length, distribution and motility.</text>
</comment>
<dbReference type="InterPro" id="IPR006911">
    <property type="entry name" value="ARM-rpt_dom"/>
</dbReference>
<comment type="subunit">
    <text evidence="6">Interacts with mitochondrial contact site and cristae organizing system (MICOS) complex components IMMT/MIC60 and MICOS10/MIC10. Interacts with mitochondrial outer membrane sorting assembly machinery (SAM) complex components SAMM50 and MTX1.</text>
</comment>
<evidence type="ECO:0000313" key="9">
    <source>
        <dbReference type="EMBL" id="EFA82846.1"/>
    </source>
</evidence>
<dbReference type="FunCoup" id="D3B7V3">
    <property type="interactions" value="20"/>
</dbReference>
<keyword evidence="4" id="KW-0496">Mitochondrion</keyword>
<dbReference type="InterPro" id="IPR011989">
    <property type="entry name" value="ARM-like"/>
</dbReference>
<keyword evidence="4" id="KW-1000">Mitochondrion outer membrane</keyword>
<dbReference type="Gene3D" id="1.25.10.10">
    <property type="entry name" value="Leucine-rich Repeat Variant"/>
    <property type="match status" value="1"/>
</dbReference>
<proteinExistence type="inferred from homology"/>
<name>D3B7V3_HETP5</name>
<keyword evidence="4" id="KW-0472">Membrane</keyword>
<dbReference type="Gene3D" id="3.30.70.100">
    <property type="match status" value="1"/>
</dbReference>
<dbReference type="PROSITE" id="PS50176">
    <property type="entry name" value="ARM_REPEAT"/>
    <property type="match status" value="1"/>
</dbReference>
<comment type="similarity">
    <text evidence="2">Belongs to the eutherian X-chromosome-specific Armcx family.</text>
</comment>
<dbReference type="InterPro" id="IPR016024">
    <property type="entry name" value="ARM-type_fold"/>
</dbReference>
<evidence type="ECO:0000256" key="1">
    <source>
        <dbReference type="ARBA" id="ARBA00004294"/>
    </source>
</evidence>
<dbReference type="EMBL" id="ADBJ01000018">
    <property type="protein sequence ID" value="EFA82846.1"/>
    <property type="molecule type" value="Genomic_DNA"/>
</dbReference>
<dbReference type="OMA" id="VNEMNSC"/>
<evidence type="ECO:0000256" key="4">
    <source>
        <dbReference type="ARBA" id="ARBA00022787"/>
    </source>
</evidence>
<evidence type="ECO:0000256" key="3">
    <source>
        <dbReference type="ARBA" id="ARBA00013732"/>
    </source>
</evidence>
<dbReference type="GO" id="GO:0005741">
    <property type="term" value="C:mitochondrial outer membrane"/>
    <property type="evidence" value="ECO:0007669"/>
    <property type="project" value="UniProtKB-SubCell"/>
</dbReference>
<comment type="subcellular location">
    <subcellularLocation>
        <location evidence="1">Mitochondrion outer membrane</location>
    </subcellularLocation>
</comment>
<dbReference type="STRING" id="670386.D3B7V3"/>
<dbReference type="InterPro" id="IPR000225">
    <property type="entry name" value="Armadillo"/>
</dbReference>
<protein>
    <recommendedName>
        <fullName evidence="3">Armadillo repeat-containing protein 1</fullName>
    </recommendedName>
</protein>